<feature type="compositionally biased region" description="Basic and acidic residues" evidence="1">
    <location>
        <begin position="1"/>
        <end position="15"/>
    </location>
</feature>
<evidence type="ECO:0000313" key="2">
    <source>
        <dbReference type="EMBL" id="KAJ4391821.1"/>
    </source>
</evidence>
<dbReference type="PANTHER" id="PTHR36205:SF3">
    <property type="entry name" value="MAJOR FACILITATOR SUPERFAMILY TRANSPORTER"/>
    <property type="match status" value="1"/>
</dbReference>
<accession>A0A9W9CY53</accession>
<dbReference type="AlphaFoldDB" id="A0A9W9CY53"/>
<dbReference type="OrthoDB" id="3353407at2759"/>
<feature type="region of interest" description="Disordered" evidence="1">
    <location>
        <begin position="96"/>
        <end position="128"/>
    </location>
</feature>
<dbReference type="InterPro" id="IPR021822">
    <property type="entry name" value="DUF3405"/>
</dbReference>
<dbReference type="Pfam" id="PF11885">
    <property type="entry name" value="DUF3405"/>
    <property type="match status" value="1"/>
</dbReference>
<protein>
    <submittedName>
        <fullName evidence="2">Uncharacterized protein</fullName>
    </submittedName>
</protein>
<name>A0A9W9CY53_9PEZI</name>
<reference evidence="2" key="1">
    <citation type="submission" date="2022-10" db="EMBL/GenBank/DDBJ databases">
        <title>Tapping the CABI collections for fungal endophytes: first genome assemblies for Collariella, Neodidymelliopsis, Ascochyta clinopodiicola, Didymella pomorum, Didymosphaeria variabile, Neocosmospora piperis and Neocucurbitaria cava.</title>
        <authorList>
            <person name="Hill R."/>
        </authorList>
    </citation>
    <scope>NUCLEOTIDE SEQUENCE</scope>
    <source>
        <strain evidence="2">IMI 355082</strain>
    </source>
</reference>
<comment type="caution">
    <text evidence="2">The sequence shown here is derived from an EMBL/GenBank/DDBJ whole genome shotgun (WGS) entry which is preliminary data.</text>
</comment>
<organism evidence="2 3">
    <name type="scientific">Gnomoniopsis smithogilvyi</name>
    <dbReference type="NCBI Taxonomy" id="1191159"/>
    <lineage>
        <taxon>Eukaryota</taxon>
        <taxon>Fungi</taxon>
        <taxon>Dikarya</taxon>
        <taxon>Ascomycota</taxon>
        <taxon>Pezizomycotina</taxon>
        <taxon>Sordariomycetes</taxon>
        <taxon>Sordariomycetidae</taxon>
        <taxon>Diaporthales</taxon>
        <taxon>Gnomoniaceae</taxon>
        <taxon>Gnomoniopsis</taxon>
    </lineage>
</organism>
<proteinExistence type="predicted"/>
<evidence type="ECO:0000313" key="3">
    <source>
        <dbReference type="Proteomes" id="UP001140453"/>
    </source>
</evidence>
<feature type="region of interest" description="Disordered" evidence="1">
    <location>
        <begin position="1"/>
        <end position="44"/>
    </location>
</feature>
<evidence type="ECO:0000256" key="1">
    <source>
        <dbReference type="SAM" id="MobiDB-lite"/>
    </source>
</evidence>
<keyword evidence="3" id="KW-1185">Reference proteome</keyword>
<dbReference type="PANTHER" id="PTHR36205">
    <property type="entry name" value="CHROMOSOME 19, WHOLE GENOME SHOTGUN SEQUENCE"/>
    <property type="match status" value="1"/>
</dbReference>
<dbReference type="Proteomes" id="UP001140453">
    <property type="component" value="Unassembled WGS sequence"/>
</dbReference>
<sequence>MRGEESHSTARSDFRRHARRKSSSGLNLLSQPYPDDDHPDRPGHRLLSRLPFSWRNMHPPSFRQLLVASTLIFFCLFLYGRRLWSTNTSEVHDEWAKPDISLNPPPTNDQRPAADASSPGDGQPVKSTPLQQVPFHWDTYPLLDAFYHGINTLVDYAHWIPEQSKSSGDVKVLDNVPWDPTPANPYSHLEEINTCFLDEEETFPAPDVFSYKGLPAYMPAPYFGGYEELGMAKDQCWERFGRFGPYGYSYSKAKGGFELESPPANEPNLDKMIQKFDYTDINWGKVQKRCLEKNMERFKDPAKDPAKVKPAGTLNRLWSQAEKVAGAKKPLPRNVFILRAWTGIEWTPMRIMNTRALISEMSLKSGGQFDVHILMHVTDDSIDISVPATATKIVHDNVPEEFWDITTPWSVPDMAEYYPGFRPDMTMENDSQKPLYSVYRIPHFALQWFAQRHPEYEYFWNWELDLRYTGHYYEFFSSSAQWADKQPRKYLWERNERFWIPGLHGRYTDFMEHVAEETIASQEPSPWGPMINDGIVSTTTYPPTTMERDNYEWGVGEAADLITFSPLFDPAKNAWSLRYDITGYNDTVPPRRTSIITVGRLSRRLLQAMHEEVSRNKHTMFPEMFPGSIALHHGLKAVYIPHPIYFDRRWPLERLDSVFNYAETPELSVYYWPHTEGTSEHNFFTSTYYYNTKFGPQLWHRWLGQEDGGIGGPDMEKEVGRMCLRGALMHPVKADFPSDKAIGAT</sequence>
<dbReference type="EMBL" id="JAPEVB010000003">
    <property type="protein sequence ID" value="KAJ4391821.1"/>
    <property type="molecule type" value="Genomic_DNA"/>
</dbReference>
<gene>
    <name evidence="2" type="ORF">N0V93_005441</name>
</gene>